<name>A0A6J3ZN25_9VIRU</name>
<dbReference type="EMBL" id="LC379168">
    <property type="protein sequence ID" value="BBE21064.1"/>
    <property type="molecule type" value="Genomic_DNA"/>
</dbReference>
<comment type="subcellular location">
    <subcellularLocation>
        <location evidence="1">Host nucleus</location>
    </subcellularLocation>
</comment>
<accession>A0A6J3ZN25</accession>
<proteinExistence type="predicted"/>
<dbReference type="InterPro" id="IPR027417">
    <property type="entry name" value="P-loop_NTPase"/>
</dbReference>
<keyword evidence="3" id="KW-1048">Host nucleus</keyword>
<organism evidence="4 5">
    <name type="scientific">Chaetoceros tenuissimus DNA virus SS12-43V</name>
    <dbReference type="NCBI Taxonomy" id="2204155"/>
    <lineage>
        <taxon>Viruses</taxon>
        <taxon>Monodnaviria</taxon>
        <taxon>Shotokuvirae</taxon>
        <taxon>Cressdnaviricota</taxon>
        <taxon>Arfiviricetes</taxon>
        <taxon>Baphyvirales</taxon>
        <taxon>Bacilladnaviridae</taxon>
        <taxon>Keisodnavirus</taxon>
        <taxon>Keisodnavirus chaetenu</taxon>
    </lineage>
</organism>
<reference evidence="4" key="2">
    <citation type="submission" date="2020-06" db="EMBL/GenBank/DDBJ databases">
        <title>Discovery of ssDNA satellite viruses associating to marine diatom viruses.</title>
        <authorList>
            <person name="Tomaru Y.Toyoda."/>
            <person name="K Kimuraa"/>
            <person name="K"/>
        </authorList>
    </citation>
    <scope>NUCLEOTIDE SEQUENCE</scope>
    <source>
        <strain evidence="4">CtenDNAV12-43_hv</strain>
    </source>
</reference>
<evidence type="ECO:0000256" key="1">
    <source>
        <dbReference type="ARBA" id="ARBA00004147"/>
    </source>
</evidence>
<evidence type="ECO:0000256" key="3">
    <source>
        <dbReference type="ARBA" id="ARBA00022562"/>
    </source>
</evidence>
<evidence type="ECO:0000313" key="5">
    <source>
        <dbReference type="Proteomes" id="UP001161337"/>
    </source>
</evidence>
<keyword evidence="5" id="KW-1185">Reference proteome</keyword>
<dbReference type="GO" id="GO:0042025">
    <property type="term" value="C:host cell nucleus"/>
    <property type="evidence" value="ECO:0007669"/>
    <property type="project" value="UniProtKB-SubCell"/>
</dbReference>
<dbReference type="Proteomes" id="UP001161337">
    <property type="component" value="Segment"/>
</dbReference>
<dbReference type="RefSeq" id="YP_010802403.1">
    <property type="nucleotide sequence ID" value="NC_077004.1"/>
</dbReference>
<dbReference type="SUPFAM" id="SSF52540">
    <property type="entry name" value="P-loop containing nucleoside triphosphate hydrolases"/>
    <property type="match status" value="1"/>
</dbReference>
<dbReference type="KEGG" id="vg:80541154"/>
<dbReference type="GeneID" id="80541154"/>
<evidence type="ECO:0000256" key="2">
    <source>
        <dbReference type="ARBA" id="ARBA00014531"/>
    </source>
</evidence>
<dbReference type="Gene3D" id="3.40.1310.20">
    <property type="match status" value="1"/>
</dbReference>
<sequence>MLTSSHKNKMSQEASIPTTLDLSDELSRVSGLDSAIEEGSLVCYEVNEEPKNNSKISRCIITFFNEHPNIQHLEPEYYYGEDARQKIRNWCGQFEICPTTSSKHAHIYVEFHRDSRGDFTPRFTALRQIFASKHDRVNIRVPKRVSNKQRQCGVNYCLKPDTRMADPEIQHIWKHNANALRFNQELYDSKDSSSKSAKVDKTKTRVEWIMSKPADWTWNQIVHECEESMFLLADCSWGKKFHEGRSAKQGRRLIKNVILMYGAGGTGKTTAAVDWDSQEGESKKARYYKRNTDDGNFWGGGNTAYRGQRIIHFEEFNGGEAFHKFKEFIDIGQEGPQVAIKGSGVELNHETVLVTSNVHPAGWYNSYWKRDPKQFHPFWRRVTEVRFYPATRPDGSMNTPDESNPPYFIDQTSEWKEMLGDYQACLDHAAEHWPLQEDEGRDAFARSFNPPSRGFDWTFTSKPH</sequence>
<protein>
    <recommendedName>
        <fullName evidence="2">Replication-associated protein</fullName>
    </recommendedName>
</protein>
<evidence type="ECO:0000313" key="4">
    <source>
        <dbReference type="EMBL" id="BBE21064.1"/>
    </source>
</evidence>
<reference evidence="4" key="1">
    <citation type="submission" date="2018-03" db="EMBL/GenBank/DDBJ databases">
        <authorList>
            <person name="Kimura K."/>
            <person name="Tomaru Y."/>
        </authorList>
    </citation>
    <scope>NUCLEOTIDE SEQUENCE</scope>
    <source>
        <strain evidence="4">CtenDNAV12-43_hv</strain>
    </source>
</reference>